<accession>A0A9P0EHJ1</accession>
<dbReference type="OrthoDB" id="1928087at2759"/>
<dbReference type="SUPFAM" id="SSF82199">
    <property type="entry name" value="SET domain"/>
    <property type="match status" value="1"/>
</dbReference>
<dbReference type="GO" id="GO:0070210">
    <property type="term" value="C:Rpd3L-Expanded complex"/>
    <property type="evidence" value="ECO:0007669"/>
    <property type="project" value="TreeGrafter"/>
</dbReference>
<feature type="region of interest" description="Disordered" evidence="5">
    <location>
        <begin position="509"/>
        <end position="804"/>
    </location>
</feature>
<dbReference type="PROSITE" id="PS01359">
    <property type="entry name" value="ZF_PHD_1"/>
    <property type="match status" value="1"/>
</dbReference>
<dbReference type="Pfam" id="PF20826">
    <property type="entry name" value="PHD_5"/>
    <property type="match status" value="1"/>
</dbReference>
<dbReference type="InterPro" id="IPR019786">
    <property type="entry name" value="Zinc_finger_PHD-type_CS"/>
</dbReference>
<dbReference type="GO" id="GO:0008170">
    <property type="term" value="F:N-methyltransferase activity"/>
    <property type="evidence" value="ECO:0007669"/>
    <property type="project" value="UniProtKB-ARBA"/>
</dbReference>
<feature type="region of interest" description="Disordered" evidence="5">
    <location>
        <begin position="869"/>
        <end position="1039"/>
    </location>
</feature>
<feature type="compositionally biased region" description="Polar residues" evidence="5">
    <location>
        <begin position="939"/>
        <end position="952"/>
    </location>
</feature>
<dbReference type="PANTHER" id="PTHR46462">
    <property type="entry name" value="UPSET, ISOFORM A"/>
    <property type="match status" value="1"/>
</dbReference>
<dbReference type="InterPro" id="IPR046341">
    <property type="entry name" value="SET_dom_sf"/>
</dbReference>
<keyword evidence="1" id="KW-0479">Metal-binding</keyword>
<feature type="compositionally biased region" description="Polar residues" evidence="5">
    <location>
        <begin position="512"/>
        <end position="529"/>
    </location>
</feature>
<dbReference type="GO" id="GO:0008270">
    <property type="term" value="F:zinc ion binding"/>
    <property type="evidence" value="ECO:0007669"/>
    <property type="project" value="UniProtKB-KW"/>
</dbReference>
<organism evidence="7 8">
    <name type="scientific">Nezara viridula</name>
    <name type="common">Southern green stink bug</name>
    <name type="synonym">Cimex viridulus</name>
    <dbReference type="NCBI Taxonomy" id="85310"/>
    <lineage>
        <taxon>Eukaryota</taxon>
        <taxon>Metazoa</taxon>
        <taxon>Ecdysozoa</taxon>
        <taxon>Arthropoda</taxon>
        <taxon>Hexapoda</taxon>
        <taxon>Insecta</taxon>
        <taxon>Pterygota</taxon>
        <taxon>Neoptera</taxon>
        <taxon>Paraneoptera</taxon>
        <taxon>Hemiptera</taxon>
        <taxon>Heteroptera</taxon>
        <taxon>Panheteroptera</taxon>
        <taxon>Pentatomomorpha</taxon>
        <taxon>Pentatomoidea</taxon>
        <taxon>Pentatomidae</taxon>
        <taxon>Pentatominae</taxon>
        <taxon>Nezara</taxon>
    </lineage>
</organism>
<feature type="compositionally biased region" description="Low complexity" evidence="5">
    <location>
        <begin position="222"/>
        <end position="231"/>
    </location>
</feature>
<feature type="compositionally biased region" description="Polar residues" evidence="5">
    <location>
        <begin position="723"/>
        <end position="735"/>
    </location>
</feature>
<feature type="compositionally biased region" description="Basic residues" evidence="5">
    <location>
        <begin position="703"/>
        <end position="722"/>
    </location>
</feature>
<feature type="region of interest" description="Disordered" evidence="5">
    <location>
        <begin position="1087"/>
        <end position="1141"/>
    </location>
</feature>
<feature type="compositionally biased region" description="Low complexity" evidence="5">
    <location>
        <begin position="754"/>
        <end position="764"/>
    </location>
</feature>
<evidence type="ECO:0000256" key="5">
    <source>
        <dbReference type="SAM" id="MobiDB-lite"/>
    </source>
</evidence>
<protein>
    <recommendedName>
        <fullName evidence="6">SET domain-containing protein</fullName>
    </recommendedName>
</protein>
<evidence type="ECO:0000313" key="8">
    <source>
        <dbReference type="Proteomes" id="UP001152798"/>
    </source>
</evidence>
<keyword evidence="3" id="KW-0862">Zinc</keyword>
<dbReference type="GO" id="GO:0034967">
    <property type="term" value="C:Set3 complex"/>
    <property type="evidence" value="ECO:0007669"/>
    <property type="project" value="TreeGrafter"/>
</dbReference>
<dbReference type="GO" id="GO:0006325">
    <property type="term" value="P:chromatin organization"/>
    <property type="evidence" value="ECO:0007669"/>
    <property type="project" value="UniProtKB-KW"/>
</dbReference>
<evidence type="ECO:0000256" key="2">
    <source>
        <dbReference type="ARBA" id="ARBA00022771"/>
    </source>
</evidence>
<dbReference type="Proteomes" id="UP001152798">
    <property type="component" value="Chromosome 3"/>
</dbReference>
<feature type="compositionally biased region" description="Pro residues" evidence="5">
    <location>
        <begin position="973"/>
        <end position="983"/>
    </location>
</feature>
<dbReference type="InterPro" id="IPR001965">
    <property type="entry name" value="Znf_PHD"/>
</dbReference>
<feature type="compositionally biased region" description="Low complexity" evidence="5">
    <location>
        <begin position="270"/>
        <end position="287"/>
    </location>
</feature>
<dbReference type="CDD" id="cd10529">
    <property type="entry name" value="SET_SETD5-like"/>
    <property type="match status" value="1"/>
</dbReference>
<dbReference type="GO" id="GO:0008276">
    <property type="term" value="F:protein methyltransferase activity"/>
    <property type="evidence" value="ECO:0007669"/>
    <property type="project" value="UniProtKB-ARBA"/>
</dbReference>
<feature type="region of interest" description="Disordered" evidence="5">
    <location>
        <begin position="114"/>
        <end position="153"/>
    </location>
</feature>
<feature type="region of interest" description="Disordered" evidence="5">
    <location>
        <begin position="1"/>
        <end position="34"/>
    </location>
</feature>
<sequence length="1141" mass="125037">MKPGGGPPEAQTSLVVQLNPYGSSPKKKTEEEEIEGIVERRPKYYKHLPLNYQYVLQDHNYCAPIPSPTSLISPKIAGPTHPNGISLPNGIRQPPLAPPTPIFRTGYTRGVTPEARNVSVKEEESDISSDGENATGNTEDGEETETAPEDEDSVTRCICEFQHDDGYMICCDKCLVWQHVDCMGIERGNIPEEYRCEECEPRKVDKARAIRLQLSKRSQFNDSSDSLESSSANTPPSKTGRNNSNNAGNTNARKNSTTTRTVARKRGERGTNSVGTASGSSASGTKSGRWRANAEAKRGKYTKPTAKLKPKKTLTKKREAPAEKKDVAATPVPELRSPSPGENIHQLRQWIDSYEEAVTNHYSQELRARISAIKVNGLHSELRLGGSVSATPKSKVSLLPSGLKILVTTAFIPSNQAIIEVRGKYMLAKATVTQGNGKQFIFHHRLNGPGSEVTEVQVDATTYGNDARFIRSSCSPNAEIRHCIEKGTLHLYIVSTVSIEAKTEITLPHRPGSTNCASGDKCSLSSQSMNDKRRRGRRRTLSESSTSTKSSSLSLNNNNNNNNNITKEPVGASKRPAPAPLSPEPTVIQPKASKTIVSAPSPPLTRESSNTKATRGQVSSRRATTPAAKSEERKRNPAISPPKKHDGKLTREERKMEAIMKAFERLEKDEQRKQLTSGTGSGRVRKSSSSLSPVREKHEKPQMRKKFRETRSSKTLRPRRNTVSKTHGSGSQPVRRTTRRRAQSEETDTDESESASVGGSAPSSPRTPPIPDNPVYEAATPIKDDNAVVHEPVNSSESESTPPPAVSNACLLVAAAVGPLAPGFKFPKTKKNLLNSWFGSNELNNEEVTQRPGLAPLLDCAKKRWLRQAISEDSDSPKHETGVSSPTDLAAPLKKRRFARESMSSEMSYTPPATPQAVDSQIQIYEYDDNSMEPHESSGGVTPQRDTLNDFEQQPLGGPKTPPSSISDTLPSPLQPPNKPPSPESSEDDKEKNSFKMKEEANRVKRKLSISEYRERVKSNPPAKSIIEVNQPSQETQSTIQITTSVEDIDADSEDFLTNSILFNVPAPPIDSTFKKGAETIAMIPPPLVEVKKKRKLPPPPPPPPPLPPSGPLPPPPPPTNDFFYYQRPPPPSKLHWTTLN</sequence>
<evidence type="ECO:0000256" key="3">
    <source>
        <dbReference type="ARBA" id="ARBA00022833"/>
    </source>
</evidence>
<keyword evidence="2" id="KW-0863">Zinc-finger</keyword>
<dbReference type="SMART" id="SM00249">
    <property type="entry name" value="PHD"/>
    <property type="match status" value="1"/>
</dbReference>
<dbReference type="SUPFAM" id="SSF57903">
    <property type="entry name" value="FYVE/PHD zinc finger"/>
    <property type="match status" value="1"/>
</dbReference>
<dbReference type="EMBL" id="OV725079">
    <property type="protein sequence ID" value="CAH1395374.1"/>
    <property type="molecule type" value="Genomic_DNA"/>
</dbReference>
<feature type="compositionally biased region" description="Polar residues" evidence="5">
    <location>
        <begin position="606"/>
        <end position="623"/>
    </location>
</feature>
<dbReference type="InterPro" id="IPR011011">
    <property type="entry name" value="Znf_FYVE_PHD"/>
</dbReference>
<dbReference type="PROSITE" id="PS50280">
    <property type="entry name" value="SET"/>
    <property type="match status" value="1"/>
</dbReference>
<dbReference type="InterPro" id="IPR001214">
    <property type="entry name" value="SET_dom"/>
</dbReference>
<gene>
    <name evidence="7" type="ORF">NEZAVI_LOCUS5668</name>
</gene>
<feature type="compositionally biased region" description="Acidic residues" evidence="5">
    <location>
        <begin position="139"/>
        <end position="152"/>
    </location>
</feature>
<dbReference type="AlphaFoldDB" id="A0A9P0EHJ1"/>
<dbReference type="Pfam" id="PF00856">
    <property type="entry name" value="SET"/>
    <property type="match status" value="1"/>
</dbReference>
<feature type="compositionally biased region" description="Polar residues" evidence="5">
    <location>
        <begin position="10"/>
        <end position="22"/>
    </location>
</feature>
<feature type="region of interest" description="Disordered" evidence="5">
    <location>
        <begin position="215"/>
        <end position="341"/>
    </location>
</feature>
<dbReference type="GO" id="GO:0006355">
    <property type="term" value="P:regulation of DNA-templated transcription"/>
    <property type="evidence" value="ECO:0007669"/>
    <property type="project" value="TreeGrafter"/>
</dbReference>
<feature type="compositionally biased region" description="Low complexity" evidence="5">
    <location>
        <begin position="542"/>
        <end position="564"/>
    </location>
</feature>
<dbReference type="CDD" id="cd15550">
    <property type="entry name" value="PHD_MLL5"/>
    <property type="match status" value="1"/>
</dbReference>
<reference evidence="7" key="1">
    <citation type="submission" date="2022-01" db="EMBL/GenBank/DDBJ databases">
        <authorList>
            <person name="King R."/>
        </authorList>
    </citation>
    <scope>NUCLEOTIDE SEQUENCE</scope>
</reference>
<feature type="compositionally biased region" description="Pro residues" evidence="5">
    <location>
        <begin position="1098"/>
        <end position="1120"/>
    </location>
</feature>
<feature type="compositionally biased region" description="Basic and acidic residues" evidence="5">
    <location>
        <begin position="989"/>
        <end position="1003"/>
    </location>
</feature>
<feature type="compositionally biased region" description="Basic residues" evidence="5">
    <location>
        <begin position="306"/>
        <end position="315"/>
    </location>
</feature>
<feature type="domain" description="SET" evidence="6">
    <location>
        <begin position="394"/>
        <end position="510"/>
    </location>
</feature>
<dbReference type="SMART" id="SM00317">
    <property type="entry name" value="SET"/>
    <property type="match status" value="1"/>
</dbReference>
<dbReference type="InterPro" id="IPR013083">
    <property type="entry name" value="Znf_RING/FYVE/PHD"/>
</dbReference>
<proteinExistence type="predicted"/>
<evidence type="ECO:0000256" key="1">
    <source>
        <dbReference type="ARBA" id="ARBA00022723"/>
    </source>
</evidence>
<evidence type="ECO:0000259" key="6">
    <source>
        <dbReference type="PROSITE" id="PS50280"/>
    </source>
</evidence>
<feature type="compositionally biased region" description="Low complexity" evidence="5">
    <location>
        <begin position="238"/>
        <end position="256"/>
    </location>
</feature>
<name>A0A9P0EHJ1_NEZVI</name>
<dbReference type="FunFam" id="3.30.40.10:FF:000150">
    <property type="entry name" value="Inactive histone-lysine N-methyltransferase 2E"/>
    <property type="match status" value="1"/>
</dbReference>
<keyword evidence="4" id="KW-0156">Chromatin regulator</keyword>
<keyword evidence="8" id="KW-1185">Reference proteome</keyword>
<dbReference type="Gene3D" id="3.30.40.10">
    <property type="entry name" value="Zinc/RING finger domain, C3HC4 (zinc finger)"/>
    <property type="match status" value="1"/>
</dbReference>
<feature type="compositionally biased region" description="Basic and acidic residues" evidence="5">
    <location>
        <begin position="316"/>
        <end position="327"/>
    </location>
</feature>
<dbReference type="GO" id="GO:0008757">
    <property type="term" value="F:S-adenosylmethionine-dependent methyltransferase activity"/>
    <property type="evidence" value="ECO:0007669"/>
    <property type="project" value="UniProtKB-ARBA"/>
</dbReference>
<feature type="compositionally biased region" description="Basic and acidic residues" evidence="5">
    <location>
        <begin position="643"/>
        <end position="673"/>
    </location>
</feature>
<dbReference type="Gene3D" id="2.170.270.10">
    <property type="entry name" value="SET domain"/>
    <property type="match status" value="1"/>
</dbReference>
<evidence type="ECO:0000256" key="4">
    <source>
        <dbReference type="ARBA" id="ARBA00022853"/>
    </source>
</evidence>
<dbReference type="PANTHER" id="PTHR46462:SF3">
    <property type="entry name" value="UPSET, ISOFORM A"/>
    <property type="match status" value="1"/>
</dbReference>
<evidence type="ECO:0000313" key="7">
    <source>
        <dbReference type="EMBL" id="CAH1395374.1"/>
    </source>
</evidence>